<comment type="caution">
    <text evidence="1">The sequence shown here is derived from an EMBL/GenBank/DDBJ whole genome shotgun (WGS) entry which is preliminary data.</text>
</comment>
<dbReference type="EMBL" id="JAHHHN010000020">
    <property type="protein sequence ID" value="MBW4564289.1"/>
    <property type="molecule type" value="Genomic_DNA"/>
</dbReference>
<name>A0A951UIE9_9NOST</name>
<sequence length="55" mass="5937">MAVFAVELFDDDLVTLPLAVRTIDRSLGKARQAAVLIKVSNAASCKAIGNHRLEK</sequence>
<gene>
    <name evidence="1" type="ORF">KME32_24740</name>
</gene>
<proteinExistence type="predicted"/>
<dbReference type="AlphaFoldDB" id="A0A951UIE9"/>
<protein>
    <submittedName>
        <fullName evidence="1">Uncharacterized protein</fullName>
    </submittedName>
</protein>
<accession>A0A951UIE9</accession>
<organism evidence="1 2">
    <name type="scientific">Mojavia pulchra JT2-VF2</name>
    <dbReference type="NCBI Taxonomy" id="287848"/>
    <lineage>
        <taxon>Bacteria</taxon>
        <taxon>Bacillati</taxon>
        <taxon>Cyanobacteriota</taxon>
        <taxon>Cyanophyceae</taxon>
        <taxon>Nostocales</taxon>
        <taxon>Nostocaceae</taxon>
    </lineage>
</organism>
<dbReference type="Proteomes" id="UP000715781">
    <property type="component" value="Unassembled WGS sequence"/>
</dbReference>
<evidence type="ECO:0000313" key="2">
    <source>
        <dbReference type="Proteomes" id="UP000715781"/>
    </source>
</evidence>
<reference evidence="1" key="2">
    <citation type="journal article" date="2022" name="Microbiol. Resour. Announc.">
        <title>Metagenome Sequencing to Explore Phylogenomics of Terrestrial Cyanobacteria.</title>
        <authorList>
            <person name="Ward R.D."/>
            <person name="Stajich J.E."/>
            <person name="Johansen J.R."/>
            <person name="Huntemann M."/>
            <person name="Clum A."/>
            <person name="Foster B."/>
            <person name="Foster B."/>
            <person name="Roux S."/>
            <person name="Palaniappan K."/>
            <person name="Varghese N."/>
            <person name="Mukherjee S."/>
            <person name="Reddy T.B.K."/>
            <person name="Daum C."/>
            <person name="Copeland A."/>
            <person name="Chen I.A."/>
            <person name="Ivanova N.N."/>
            <person name="Kyrpides N.C."/>
            <person name="Shapiro N."/>
            <person name="Eloe-Fadrosh E.A."/>
            <person name="Pietrasiak N."/>
        </authorList>
    </citation>
    <scope>NUCLEOTIDE SEQUENCE</scope>
    <source>
        <strain evidence="1">JT2-VF2</strain>
    </source>
</reference>
<reference evidence="1" key="1">
    <citation type="submission" date="2021-05" db="EMBL/GenBank/DDBJ databases">
        <authorList>
            <person name="Pietrasiak N."/>
            <person name="Ward R."/>
            <person name="Stajich J.E."/>
            <person name="Kurbessoian T."/>
        </authorList>
    </citation>
    <scope>NUCLEOTIDE SEQUENCE</scope>
    <source>
        <strain evidence="1">JT2-VF2</strain>
    </source>
</reference>
<evidence type="ECO:0000313" key="1">
    <source>
        <dbReference type="EMBL" id="MBW4564289.1"/>
    </source>
</evidence>